<dbReference type="AlphaFoldDB" id="A0A1D8TTM2"/>
<accession>A0A1D8TTM2</accession>
<feature type="transmembrane region" description="Helical" evidence="1">
    <location>
        <begin position="82"/>
        <end position="104"/>
    </location>
</feature>
<evidence type="ECO:0000256" key="1">
    <source>
        <dbReference type="SAM" id="Phobius"/>
    </source>
</evidence>
<dbReference type="Proteomes" id="UP000177870">
    <property type="component" value="Chromosome"/>
</dbReference>
<evidence type="ECO:0008006" key="4">
    <source>
        <dbReference type="Google" id="ProtNLM"/>
    </source>
</evidence>
<name>A0A1D8TTM2_9CYAN</name>
<keyword evidence="1" id="KW-0472">Membrane</keyword>
<feature type="transmembrane region" description="Helical" evidence="1">
    <location>
        <begin position="146"/>
        <end position="168"/>
    </location>
</feature>
<dbReference type="RefSeq" id="WP_070393452.1">
    <property type="nucleotide sequence ID" value="NZ_CP017599.1"/>
</dbReference>
<dbReference type="KEGG" id="mpro:BJP34_17510"/>
<feature type="transmembrane region" description="Helical" evidence="1">
    <location>
        <begin position="116"/>
        <end position="134"/>
    </location>
</feature>
<feature type="transmembrane region" description="Helical" evidence="1">
    <location>
        <begin position="383"/>
        <end position="406"/>
    </location>
</feature>
<keyword evidence="1" id="KW-1133">Transmembrane helix</keyword>
<dbReference type="EMBL" id="CP017599">
    <property type="protein sequence ID" value="AOX01001.1"/>
    <property type="molecule type" value="Genomic_DNA"/>
</dbReference>
<evidence type="ECO:0000313" key="2">
    <source>
        <dbReference type="EMBL" id="AOX01001.1"/>
    </source>
</evidence>
<sequence length="465" mass="52153">MRQPNYLPGFYQRRTQDQDSDRLFSGLLPRWSILTQTEKVVCLLVALTPLWWLLGWKHFMFLIGIGLIAYEKYTRGEVRWRRPSVAAVLFLAYGVYTLIARYFYAVYHNDTLGPNGVFSVLNSWIGPAITLWYIQSKNLRVRWQIVAWAFSVVVALMVVLWVVIFFVWHQAYYDPPRSLYGFITGKSRVYVPGAGNSNYLMPYFPTDEAILPGLVRYVYFFPGPESLALTVGFTSLLALDLKNRLWSVLLFSASIFIILTSGTRSVVLTLPLVLCLRYLLTAGQAFGVWFLCGLIAVTSFTTLSIPPVTNIVFNSVVGTAEAAGEARADSTEVRGEIYRRTIDGIVNSSNTVFLLGHVKTGEGVLPGYAPAVVGSHSFILGTLLYRSGVIGTSLFAISWTSLILGIYKTRSDRPMAGLLIFIVFSLTFCVMEIELPVMPISLLGVLMQSSPQQLNFRQNKTYLKI</sequence>
<evidence type="ECO:0000313" key="3">
    <source>
        <dbReference type="Proteomes" id="UP000177870"/>
    </source>
</evidence>
<dbReference type="STRING" id="1458985.BJP34_17510"/>
<feature type="transmembrane region" description="Helical" evidence="1">
    <location>
        <begin position="50"/>
        <end position="70"/>
    </location>
</feature>
<gene>
    <name evidence="2" type="ORF">BJP34_17510</name>
</gene>
<feature type="transmembrane region" description="Helical" evidence="1">
    <location>
        <begin position="245"/>
        <end position="274"/>
    </location>
</feature>
<reference evidence="3" key="1">
    <citation type="submission" date="2016-10" db="EMBL/GenBank/DDBJ databases">
        <title>Comparative genomics uncovers the prolific and rare metabolic potential of the cyanobacterial genus Moorea.</title>
        <authorList>
            <person name="Leao T."/>
            <person name="Castelao G."/>
            <person name="Korobeynikov A."/>
            <person name="Monroe E.A."/>
            <person name="Podell S."/>
            <person name="Glukhov E."/>
            <person name="Allen E."/>
            <person name="Gerwick W.H."/>
            <person name="Gerwick L."/>
        </authorList>
    </citation>
    <scope>NUCLEOTIDE SEQUENCE [LARGE SCALE GENOMIC DNA]</scope>
    <source>
        <strain evidence="3">PAL-8-15-08-1</strain>
    </source>
</reference>
<organism evidence="2 3">
    <name type="scientific">Moorena producens PAL-8-15-08-1</name>
    <dbReference type="NCBI Taxonomy" id="1458985"/>
    <lineage>
        <taxon>Bacteria</taxon>
        <taxon>Bacillati</taxon>
        <taxon>Cyanobacteriota</taxon>
        <taxon>Cyanophyceae</taxon>
        <taxon>Coleofasciculales</taxon>
        <taxon>Coleofasciculaceae</taxon>
        <taxon>Moorena</taxon>
    </lineage>
</organism>
<feature type="transmembrane region" description="Helical" evidence="1">
    <location>
        <begin position="418"/>
        <end position="447"/>
    </location>
</feature>
<feature type="transmembrane region" description="Helical" evidence="1">
    <location>
        <begin position="286"/>
        <end position="305"/>
    </location>
</feature>
<dbReference type="OrthoDB" id="511646at2"/>
<keyword evidence="1" id="KW-0812">Transmembrane</keyword>
<proteinExistence type="predicted"/>
<protein>
    <recommendedName>
        <fullName evidence="4">O-antigen polymerase</fullName>
    </recommendedName>
</protein>